<keyword evidence="7" id="KW-0472">Membrane</keyword>
<feature type="coiled-coil region" evidence="6">
    <location>
        <begin position="363"/>
        <end position="390"/>
    </location>
</feature>
<dbReference type="Pfam" id="PF00672">
    <property type="entry name" value="HAMP"/>
    <property type="match status" value="1"/>
</dbReference>
<keyword evidence="7" id="KW-1133">Transmembrane helix</keyword>
<keyword evidence="2" id="KW-1003">Cell membrane</keyword>
<dbReference type="PANTHER" id="PTHR32089:SF112">
    <property type="entry name" value="LYSOZYME-LIKE PROTEIN-RELATED"/>
    <property type="match status" value="1"/>
</dbReference>
<evidence type="ECO:0000256" key="1">
    <source>
        <dbReference type="ARBA" id="ARBA00004429"/>
    </source>
</evidence>
<dbReference type="SMART" id="SM00304">
    <property type="entry name" value="HAMP"/>
    <property type="match status" value="1"/>
</dbReference>
<dbReference type="InterPro" id="IPR032255">
    <property type="entry name" value="HBM"/>
</dbReference>
<evidence type="ECO:0000259" key="8">
    <source>
        <dbReference type="PROSITE" id="PS50111"/>
    </source>
</evidence>
<evidence type="ECO:0000256" key="3">
    <source>
        <dbReference type="ARBA" id="ARBA00023224"/>
    </source>
</evidence>
<dbReference type="Pfam" id="PF00015">
    <property type="entry name" value="MCPsignal"/>
    <property type="match status" value="1"/>
</dbReference>
<dbReference type="EMBL" id="JBHUIW010000039">
    <property type="protein sequence ID" value="MFD2184901.1"/>
    <property type="molecule type" value="Genomic_DNA"/>
</dbReference>
<evidence type="ECO:0000256" key="5">
    <source>
        <dbReference type="PROSITE-ProRule" id="PRU00284"/>
    </source>
</evidence>
<proteinExistence type="inferred from homology"/>
<dbReference type="InterPro" id="IPR004089">
    <property type="entry name" value="MCPsignal_dom"/>
</dbReference>
<dbReference type="Gene3D" id="1.10.287.950">
    <property type="entry name" value="Methyl-accepting chemotaxis protein"/>
    <property type="match status" value="1"/>
</dbReference>
<gene>
    <name evidence="12" type="ORF">ACFSOX_22325</name>
</gene>
<evidence type="ECO:0000256" key="6">
    <source>
        <dbReference type="SAM" id="Coils"/>
    </source>
</evidence>
<name>A0ABW5ARS6_9BRAD</name>
<feature type="domain" description="HBM" evidence="11">
    <location>
        <begin position="46"/>
        <end position="285"/>
    </location>
</feature>
<keyword evidence="13" id="KW-1185">Reference proteome</keyword>
<comment type="caution">
    <text evidence="12">The sequence shown here is derived from an EMBL/GenBank/DDBJ whole genome shotgun (WGS) entry which is preliminary data.</text>
</comment>
<sequence length="669" mass="69352">MSLPTLRLSARIYSGFAVPLVFAVGLAVFGSYGLATIGSSVERMSALSENTIRSLQIGKDLEAMRRSALQYKMDGNEAALADGAATAKHVVAMLDEASAATRSDERRALYGDIKTGVAGYEALRQKLQGLGREIAGERKKLFAGGDALSAAVTQMIEAARGNDSLPLALALSDLDKHVQAVRVANWRFLAIRDAAGPAVFKAAVAKAEEVLDLMQQSDLPLDVLMKLSPVRDALSAYASGFALLASALERGDALFAGEMVPAIDRLQAKTAATEASLQADFAASRKLSETTIAGTVRVQQILAAAALVLGALMAWLIGRGIAGPIRRITAVLMQIAGGDKTVEIPYVERRDEVGDNARAAQAFKENLIRIEEAEAERHAAEARGAAERKALMQKLAGDFEGAVGGIVETVSTASTELEAAAGTLTRTAETTQALSTAVAAASGQASANVQSVASATDQMTASVHEISRQVQESSRIAAEAVRQAEKTDSRIVELSHAAQRIGDVVKLITAIAEQTNLLALNATIEAARAGEAGKGFAVVAQEVKALAAQTAKATGDIASQITGMQAATSESVTAIKEIGGTIGRIAEIASSIAAAIEEQGAATQEIARNVQQAARGTEEVARNIGNVEVGAGETGSASAQVLSAAQSLAGESNRLKAEVARFVSTVRAA</sequence>
<dbReference type="SMART" id="SM01358">
    <property type="entry name" value="HBM"/>
    <property type="match status" value="1"/>
</dbReference>
<feature type="domain" description="T-SNARE coiled-coil homology" evidence="9">
    <location>
        <begin position="565"/>
        <end position="627"/>
    </location>
</feature>
<dbReference type="Proteomes" id="UP001597314">
    <property type="component" value="Unassembled WGS sequence"/>
</dbReference>
<keyword evidence="6" id="KW-0175">Coiled coil</keyword>
<evidence type="ECO:0000313" key="13">
    <source>
        <dbReference type="Proteomes" id="UP001597314"/>
    </source>
</evidence>
<evidence type="ECO:0000313" key="12">
    <source>
        <dbReference type="EMBL" id="MFD2184901.1"/>
    </source>
</evidence>
<evidence type="ECO:0000256" key="2">
    <source>
        <dbReference type="ARBA" id="ARBA00022519"/>
    </source>
</evidence>
<dbReference type="PROSITE" id="PS50885">
    <property type="entry name" value="HAMP"/>
    <property type="match status" value="1"/>
</dbReference>
<reference evidence="13" key="1">
    <citation type="journal article" date="2019" name="Int. J. Syst. Evol. Microbiol.">
        <title>The Global Catalogue of Microorganisms (GCM) 10K type strain sequencing project: providing services to taxonomists for standard genome sequencing and annotation.</title>
        <authorList>
            <consortium name="The Broad Institute Genomics Platform"/>
            <consortium name="The Broad Institute Genome Sequencing Center for Infectious Disease"/>
            <person name="Wu L."/>
            <person name="Ma J."/>
        </authorList>
    </citation>
    <scope>NUCLEOTIDE SEQUENCE [LARGE SCALE GENOMIC DNA]</scope>
    <source>
        <strain evidence="13">CGMCC 1.6774</strain>
    </source>
</reference>
<feature type="domain" description="Methyl-accepting transducer" evidence="8">
    <location>
        <begin position="406"/>
        <end position="649"/>
    </location>
</feature>
<evidence type="ECO:0000259" key="10">
    <source>
        <dbReference type="PROSITE" id="PS50885"/>
    </source>
</evidence>
<dbReference type="PRINTS" id="PR00260">
    <property type="entry name" value="CHEMTRNSDUCR"/>
</dbReference>
<feature type="domain" description="HAMP" evidence="10">
    <location>
        <begin position="319"/>
        <end position="372"/>
    </location>
</feature>
<dbReference type="SUPFAM" id="SSF58104">
    <property type="entry name" value="Methyl-accepting chemotaxis protein (MCP) signaling domain"/>
    <property type="match status" value="1"/>
</dbReference>
<organism evidence="12 13">
    <name type="scientific">Rhodoplanes azumiensis</name>
    <dbReference type="NCBI Taxonomy" id="1897628"/>
    <lineage>
        <taxon>Bacteria</taxon>
        <taxon>Pseudomonadati</taxon>
        <taxon>Pseudomonadota</taxon>
        <taxon>Alphaproteobacteria</taxon>
        <taxon>Hyphomicrobiales</taxon>
        <taxon>Nitrobacteraceae</taxon>
        <taxon>Rhodoplanes</taxon>
    </lineage>
</organism>
<comment type="subcellular location">
    <subcellularLocation>
        <location evidence="1">Cell inner membrane</location>
        <topology evidence="1">Multi-pass membrane protein</topology>
    </subcellularLocation>
</comment>
<keyword evidence="2" id="KW-0997">Cell inner membrane</keyword>
<keyword evidence="7" id="KW-0812">Transmembrane</keyword>
<dbReference type="PROSITE" id="PS51753">
    <property type="entry name" value="HBM"/>
    <property type="match status" value="1"/>
</dbReference>
<dbReference type="PANTHER" id="PTHR32089">
    <property type="entry name" value="METHYL-ACCEPTING CHEMOTAXIS PROTEIN MCPB"/>
    <property type="match status" value="1"/>
</dbReference>
<dbReference type="CDD" id="cd06225">
    <property type="entry name" value="HAMP"/>
    <property type="match status" value="1"/>
</dbReference>
<dbReference type="PROSITE" id="PS50111">
    <property type="entry name" value="CHEMOTAXIS_TRANSDUC_2"/>
    <property type="match status" value="1"/>
</dbReference>
<dbReference type="InterPro" id="IPR000727">
    <property type="entry name" value="T_SNARE_dom"/>
</dbReference>
<keyword evidence="3 5" id="KW-0807">Transducer</keyword>
<dbReference type="Gene3D" id="6.10.340.10">
    <property type="match status" value="1"/>
</dbReference>
<dbReference type="RefSeq" id="WP_378480034.1">
    <property type="nucleotide sequence ID" value="NZ_JBHUIW010000039.1"/>
</dbReference>
<dbReference type="SMART" id="SM00283">
    <property type="entry name" value="MA"/>
    <property type="match status" value="1"/>
</dbReference>
<evidence type="ECO:0000259" key="11">
    <source>
        <dbReference type="PROSITE" id="PS51753"/>
    </source>
</evidence>
<evidence type="ECO:0000256" key="4">
    <source>
        <dbReference type="ARBA" id="ARBA00029447"/>
    </source>
</evidence>
<comment type="similarity">
    <text evidence="4">Belongs to the methyl-accepting chemotaxis (MCP) protein family.</text>
</comment>
<protein>
    <submittedName>
        <fullName evidence="12">Methyl-accepting chemotaxis protein</fullName>
    </submittedName>
</protein>
<feature type="transmembrane region" description="Helical" evidence="7">
    <location>
        <begin position="301"/>
        <end position="318"/>
    </location>
</feature>
<accession>A0ABW5ARS6</accession>
<feature type="transmembrane region" description="Helical" evidence="7">
    <location>
        <begin position="12"/>
        <end position="35"/>
    </location>
</feature>
<evidence type="ECO:0000256" key="7">
    <source>
        <dbReference type="SAM" id="Phobius"/>
    </source>
</evidence>
<dbReference type="InterPro" id="IPR003660">
    <property type="entry name" value="HAMP_dom"/>
</dbReference>
<dbReference type="InterPro" id="IPR004090">
    <property type="entry name" value="Chemotax_Me-accpt_rcpt"/>
</dbReference>
<evidence type="ECO:0000259" key="9">
    <source>
        <dbReference type="PROSITE" id="PS50192"/>
    </source>
</evidence>
<dbReference type="PROSITE" id="PS50192">
    <property type="entry name" value="T_SNARE"/>
    <property type="match status" value="1"/>
</dbReference>